<accession>A0A511AQ54</accession>
<name>A0A511AQ54_9MICO</name>
<sequence>MYEHPSYIYNTVLVEQERIDRQNELRRIIAENPERIVRRRGPVLSRVSGWFRTRQADAAASAVASDTPRVVDPMARPAHAR</sequence>
<proteinExistence type="predicted"/>
<reference evidence="1 2" key="1">
    <citation type="submission" date="2019-07" db="EMBL/GenBank/DDBJ databases">
        <title>Whole genome shotgun sequence of Microbacterium aerolatum NBRC 103071.</title>
        <authorList>
            <person name="Hosoyama A."/>
            <person name="Uohara A."/>
            <person name="Ohji S."/>
            <person name="Ichikawa N."/>
        </authorList>
    </citation>
    <scope>NUCLEOTIDE SEQUENCE [LARGE SCALE GENOMIC DNA]</scope>
    <source>
        <strain evidence="1 2">NBRC 103071</strain>
    </source>
</reference>
<keyword evidence="2" id="KW-1185">Reference proteome</keyword>
<evidence type="ECO:0000313" key="2">
    <source>
        <dbReference type="Proteomes" id="UP000321225"/>
    </source>
</evidence>
<gene>
    <name evidence="1" type="ORF">MAE01_29930</name>
</gene>
<dbReference type="RefSeq" id="WP_147040786.1">
    <property type="nucleotide sequence ID" value="NZ_BJUW01000020.1"/>
</dbReference>
<dbReference type="EMBL" id="BJUW01000020">
    <property type="protein sequence ID" value="GEK87817.1"/>
    <property type="molecule type" value="Genomic_DNA"/>
</dbReference>
<comment type="caution">
    <text evidence="1">The sequence shown here is derived from an EMBL/GenBank/DDBJ whole genome shotgun (WGS) entry which is preliminary data.</text>
</comment>
<dbReference type="OrthoDB" id="61164at33882"/>
<protein>
    <submittedName>
        <fullName evidence="1">Uncharacterized protein</fullName>
    </submittedName>
</protein>
<evidence type="ECO:0000313" key="1">
    <source>
        <dbReference type="EMBL" id="GEK87817.1"/>
    </source>
</evidence>
<organism evidence="1 2">
    <name type="scientific">Microbacterium aerolatum</name>
    <dbReference type="NCBI Taxonomy" id="153731"/>
    <lineage>
        <taxon>Bacteria</taxon>
        <taxon>Bacillati</taxon>
        <taxon>Actinomycetota</taxon>
        <taxon>Actinomycetes</taxon>
        <taxon>Micrococcales</taxon>
        <taxon>Microbacteriaceae</taxon>
        <taxon>Microbacterium</taxon>
    </lineage>
</organism>
<dbReference type="Proteomes" id="UP000321225">
    <property type="component" value="Unassembled WGS sequence"/>
</dbReference>
<dbReference type="AlphaFoldDB" id="A0A511AQ54"/>